<keyword evidence="3" id="KW-1185">Reference proteome</keyword>
<feature type="non-terminal residue" evidence="2">
    <location>
        <position position="70"/>
    </location>
</feature>
<reference evidence="2" key="1">
    <citation type="submission" date="2019-04" db="EMBL/GenBank/DDBJ databases">
        <authorList>
            <person name="Alioto T."/>
            <person name="Alioto T."/>
        </authorList>
    </citation>
    <scope>NUCLEOTIDE SEQUENCE [LARGE SCALE GENOMIC DNA]</scope>
</reference>
<proteinExistence type="predicted"/>
<evidence type="ECO:0000256" key="1">
    <source>
        <dbReference type="SAM" id="Coils"/>
    </source>
</evidence>
<evidence type="ECO:0000313" key="3">
    <source>
        <dbReference type="Proteomes" id="UP000335636"/>
    </source>
</evidence>
<gene>
    <name evidence="2" type="ORF">MONAX_5E043073</name>
</gene>
<protein>
    <submittedName>
        <fullName evidence="2">Uncharacterized protein</fullName>
    </submittedName>
</protein>
<dbReference type="EMBL" id="CABDUW010004113">
    <property type="protein sequence ID" value="VTJ90087.1"/>
    <property type="molecule type" value="Genomic_DNA"/>
</dbReference>
<comment type="caution">
    <text evidence="2">The sequence shown here is derived from an EMBL/GenBank/DDBJ whole genome shotgun (WGS) entry which is preliminary data.</text>
</comment>
<dbReference type="AlphaFoldDB" id="A0A5E4D759"/>
<dbReference type="Proteomes" id="UP000335636">
    <property type="component" value="Unassembled WGS sequence"/>
</dbReference>
<accession>A0A5E4D759</accession>
<feature type="coiled-coil region" evidence="1">
    <location>
        <begin position="5"/>
        <end position="32"/>
    </location>
</feature>
<feature type="non-terminal residue" evidence="2">
    <location>
        <position position="1"/>
    </location>
</feature>
<name>A0A5E4D759_MARMO</name>
<evidence type="ECO:0000313" key="2">
    <source>
        <dbReference type="EMBL" id="VTJ90087.1"/>
    </source>
</evidence>
<organism evidence="2 3">
    <name type="scientific">Marmota monax</name>
    <name type="common">Woodchuck</name>
    <dbReference type="NCBI Taxonomy" id="9995"/>
    <lineage>
        <taxon>Eukaryota</taxon>
        <taxon>Metazoa</taxon>
        <taxon>Chordata</taxon>
        <taxon>Craniata</taxon>
        <taxon>Vertebrata</taxon>
        <taxon>Euteleostomi</taxon>
        <taxon>Mammalia</taxon>
        <taxon>Eutheria</taxon>
        <taxon>Euarchontoglires</taxon>
        <taxon>Glires</taxon>
        <taxon>Rodentia</taxon>
        <taxon>Sciuromorpha</taxon>
        <taxon>Sciuridae</taxon>
        <taxon>Xerinae</taxon>
        <taxon>Marmotini</taxon>
        <taxon>Marmota</taxon>
    </lineage>
</organism>
<sequence>ELLSMKSIQKEYEKLEKNKIKLEQKVEKLKSHIEKNMIKHDQVKQYEKEVQKRARQDLEEKLEQVNLFLQ</sequence>
<keyword evidence="1" id="KW-0175">Coiled coil</keyword>